<comment type="caution">
    <text evidence="1">The sequence shown here is derived from an EMBL/GenBank/DDBJ whole genome shotgun (WGS) entry which is preliminary data.</text>
</comment>
<dbReference type="Gene3D" id="3.40.50.1110">
    <property type="entry name" value="SGNH hydrolase"/>
    <property type="match status" value="1"/>
</dbReference>
<evidence type="ECO:0000313" key="2">
    <source>
        <dbReference type="Proteomes" id="UP000481421"/>
    </source>
</evidence>
<evidence type="ECO:0008006" key="3">
    <source>
        <dbReference type="Google" id="ProtNLM"/>
    </source>
</evidence>
<protein>
    <recommendedName>
        <fullName evidence="3">DUF4886 domain-containing protein</fullName>
    </recommendedName>
</protein>
<organism evidence="1 2">
    <name type="scientific">Pseudotabrizicola algicola</name>
    <dbReference type="NCBI Taxonomy" id="2709381"/>
    <lineage>
        <taxon>Bacteria</taxon>
        <taxon>Pseudomonadati</taxon>
        <taxon>Pseudomonadota</taxon>
        <taxon>Alphaproteobacteria</taxon>
        <taxon>Rhodobacterales</taxon>
        <taxon>Paracoccaceae</taxon>
        <taxon>Pseudotabrizicola</taxon>
    </lineage>
</organism>
<accession>A0A6B3RL39</accession>
<dbReference type="EMBL" id="JAAIKE010000003">
    <property type="protein sequence ID" value="NEX46760.1"/>
    <property type="molecule type" value="Genomic_DNA"/>
</dbReference>
<dbReference type="AlphaFoldDB" id="A0A6B3RL39"/>
<dbReference type="RefSeq" id="WP_164611769.1">
    <property type="nucleotide sequence ID" value="NZ_JAAIKE010000003.1"/>
</dbReference>
<proteinExistence type="predicted"/>
<reference evidence="1 2" key="1">
    <citation type="submission" date="2020-02" db="EMBL/GenBank/DDBJ databases">
        <title>Rhodobacter algicola sp. nov., isolated from microalga culture.</title>
        <authorList>
            <person name="Park C.-Y."/>
        </authorList>
    </citation>
    <scope>NUCLEOTIDE SEQUENCE [LARGE SCALE GENOMIC DNA]</scope>
    <source>
        <strain evidence="1 2">ETT8</strain>
    </source>
</reference>
<name>A0A6B3RL39_9RHOB</name>
<keyword evidence="2" id="KW-1185">Reference proteome</keyword>
<dbReference type="Proteomes" id="UP000481421">
    <property type="component" value="Unassembled WGS sequence"/>
</dbReference>
<evidence type="ECO:0000313" key="1">
    <source>
        <dbReference type="EMBL" id="NEX46760.1"/>
    </source>
</evidence>
<dbReference type="InterPro" id="IPR036514">
    <property type="entry name" value="SGNH_hydro_sf"/>
</dbReference>
<dbReference type="GO" id="GO:0016788">
    <property type="term" value="F:hydrolase activity, acting on ester bonds"/>
    <property type="evidence" value="ECO:0007669"/>
    <property type="project" value="UniProtKB-ARBA"/>
</dbReference>
<gene>
    <name evidence="1" type="ORF">G3572_11125</name>
</gene>
<sequence length="311" mass="33712">MRTGILALVIAALAGGVWWWWQGRMAKPLTADALTARLSVPLPAPQGPQAVYHLGHSLVGRDMPAMLAQMAGHDHASQLGWGSSLKEHWRGEVAGFDTENAHDRHRPAAEALDSGDYPVVVLTEMVEIRDAIRYHDSARHLALWAERARKARPDVRLYLYETWHRTDDPEGWLARIDADSARAWQGTLLAGAMAQAGVGDIYIIPGGPVMAATVRAIEAGAVPGLATRDDLFARDDAGAVDTIHFNDIGAYLMALTHYAVIYQRSPKGLPHDLTRADGSPITTLSPQTALALQRIVWDTVLGYGLTGVSNG</sequence>